<proteinExistence type="predicted"/>
<evidence type="ECO:0000256" key="1">
    <source>
        <dbReference type="SAM" id="Phobius"/>
    </source>
</evidence>
<comment type="caution">
    <text evidence="2">The sequence shown here is derived from an EMBL/GenBank/DDBJ whole genome shotgun (WGS) entry which is preliminary data.</text>
</comment>
<dbReference type="Pfam" id="PF08592">
    <property type="entry name" value="Anthrone_oxy"/>
    <property type="match status" value="1"/>
</dbReference>
<evidence type="ECO:0000313" key="3">
    <source>
        <dbReference type="Proteomes" id="UP000076609"/>
    </source>
</evidence>
<dbReference type="EMBL" id="LQQO01000015">
    <property type="protein sequence ID" value="KZE14644.1"/>
    <property type="molecule type" value="Genomic_DNA"/>
</dbReference>
<dbReference type="Proteomes" id="UP000076609">
    <property type="component" value="Unassembled WGS sequence"/>
</dbReference>
<dbReference type="RefSeq" id="WP_066690033.1">
    <property type="nucleotide sequence ID" value="NZ_CP117025.1"/>
</dbReference>
<keyword evidence="1" id="KW-0472">Membrane</keyword>
<keyword evidence="3" id="KW-1185">Reference proteome</keyword>
<gene>
    <name evidence="2" type="ORF">AVT10_14425</name>
</gene>
<evidence type="ECO:0008006" key="4">
    <source>
        <dbReference type="Google" id="ProtNLM"/>
    </source>
</evidence>
<feature type="transmembrane region" description="Helical" evidence="1">
    <location>
        <begin position="128"/>
        <end position="146"/>
    </location>
</feature>
<dbReference type="PANTHER" id="PTHR36535:SF1">
    <property type="entry name" value="DUF1772 DOMAIN-CONTAINING PROTEIN"/>
    <property type="match status" value="1"/>
</dbReference>
<protein>
    <recommendedName>
        <fullName evidence="4">DUF1772 domain-containing protein</fullName>
    </recommendedName>
</protein>
<evidence type="ECO:0000313" key="2">
    <source>
        <dbReference type="EMBL" id="KZE14644.1"/>
    </source>
</evidence>
<keyword evidence="1" id="KW-0812">Transmembrane</keyword>
<dbReference type="PANTHER" id="PTHR36535">
    <property type="entry name" value="YALI0E30327P"/>
    <property type="match status" value="1"/>
</dbReference>
<name>A0ABR5YC48_9SPHN</name>
<keyword evidence="1" id="KW-1133">Transmembrane helix</keyword>
<feature type="transmembrane region" description="Helical" evidence="1">
    <location>
        <begin position="49"/>
        <end position="70"/>
    </location>
</feature>
<sequence>MLFLLVALLAATLFTGAALYITLVEHPARLSLAEEPMLTQWQQSYRRALPIQSSLALVAGIGGLVAGWVLRDGWAIAGGVAMLANWPFTVSALLPINRRLSPAIAGRGDAHSHLLLLRWGRLHDVRSLLGVAGTVLLLCAFLQGIATP</sequence>
<organism evidence="2 3">
    <name type="scientific">Sphingomonas hankookensis</name>
    <dbReference type="NCBI Taxonomy" id="563996"/>
    <lineage>
        <taxon>Bacteria</taxon>
        <taxon>Pseudomonadati</taxon>
        <taxon>Pseudomonadota</taxon>
        <taxon>Alphaproteobacteria</taxon>
        <taxon>Sphingomonadales</taxon>
        <taxon>Sphingomonadaceae</taxon>
        <taxon>Sphingomonas</taxon>
    </lineage>
</organism>
<dbReference type="InterPro" id="IPR013901">
    <property type="entry name" value="Anthrone_oxy"/>
</dbReference>
<reference evidence="3" key="1">
    <citation type="submission" date="2016-01" db="EMBL/GenBank/DDBJ databases">
        <title>Draft genome of Chromobacterium sp. F49.</title>
        <authorList>
            <person name="Hong K.W."/>
        </authorList>
    </citation>
    <scope>NUCLEOTIDE SEQUENCE [LARGE SCALE GENOMIC DNA]</scope>
    <source>
        <strain evidence="3">CN3</strain>
    </source>
</reference>
<accession>A0ABR5YC48</accession>